<accession>A0A0J8S3N7</accession>
<sequence>MAASSEQAGIQMPRGKGLEVSKHGDLGRPCSAKFCPPRVMQPAWRQPQQPKSDGASDVHSIPIGPRLCQGIVHSREPHLTAEEGGNHQSASSRRLRSLEIGMITLHMGGSYREGTMSPEK</sequence>
<evidence type="ECO:0000313" key="3">
    <source>
        <dbReference type="Proteomes" id="UP000054563"/>
    </source>
</evidence>
<feature type="compositionally biased region" description="Basic and acidic residues" evidence="1">
    <location>
        <begin position="73"/>
        <end position="85"/>
    </location>
</feature>
<protein>
    <submittedName>
        <fullName evidence="2">Uncharacterized protein</fullName>
    </submittedName>
</protein>
<name>A0A0J8S3N7_COCIT</name>
<evidence type="ECO:0000313" key="2">
    <source>
        <dbReference type="EMBL" id="KMU92075.1"/>
    </source>
</evidence>
<evidence type="ECO:0000256" key="1">
    <source>
        <dbReference type="SAM" id="MobiDB-lite"/>
    </source>
</evidence>
<reference evidence="3" key="1">
    <citation type="journal article" date="2010" name="Genome Res.">
        <title>Population genomic sequencing of Coccidioides fungi reveals recent hybridization and transposon control.</title>
        <authorList>
            <person name="Neafsey D.E."/>
            <person name="Barker B.M."/>
            <person name="Sharpton T.J."/>
            <person name="Stajich J.E."/>
            <person name="Park D.J."/>
            <person name="Whiston E."/>
            <person name="Hung C.-Y."/>
            <person name="McMahan C."/>
            <person name="White J."/>
            <person name="Sykes S."/>
            <person name="Heiman D."/>
            <person name="Young S."/>
            <person name="Zeng Q."/>
            <person name="Abouelleil A."/>
            <person name="Aftuck L."/>
            <person name="Bessette D."/>
            <person name="Brown A."/>
            <person name="FitzGerald M."/>
            <person name="Lui A."/>
            <person name="Macdonald J.P."/>
            <person name="Priest M."/>
            <person name="Orbach M.J."/>
            <person name="Galgiani J.N."/>
            <person name="Kirkland T.N."/>
            <person name="Cole G.T."/>
            <person name="Birren B.W."/>
            <person name="Henn M.R."/>
            <person name="Taylor J.W."/>
            <person name="Rounsley S.D."/>
        </authorList>
    </citation>
    <scope>NUCLEOTIDE SEQUENCE [LARGE SCALE GENOMIC DNA]</scope>
    <source>
        <strain evidence="3">H538.4</strain>
    </source>
</reference>
<organism evidence="2 3">
    <name type="scientific">Coccidioides immitis H538.4</name>
    <dbReference type="NCBI Taxonomy" id="396776"/>
    <lineage>
        <taxon>Eukaryota</taxon>
        <taxon>Fungi</taxon>
        <taxon>Dikarya</taxon>
        <taxon>Ascomycota</taxon>
        <taxon>Pezizomycotina</taxon>
        <taxon>Eurotiomycetes</taxon>
        <taxon>Eurotiomycetidae</taxon>
        <taxon>Onygenales</taxon>
        <taxon>Onygenaceae</taxon>
        <taxon>Coccidioides</taxon>
    </lineage>
</organism>
<dbReference type="EMBL" id="DS017053">
    <property type="protein sequence ID" value="KMU92075.1"/>
    <property type="molecule type" value="Genomic_DNA"/>
</dbReference>
<dbReference type="AlphaFoldDB" id="A0A0J8S3N7"/>
<feature type="region of interest" description="Disordered" evidence="1">
    <location>
        <begin position="1"/>
        <end position="24"/>
    </location>
</feature>
<feature type="region of interest" description="Disordered" evidence="1">
    <location>
        <begin position="41"/>
        <end position="97"/>
    </location>
</feature>
<proteinExistence type="predicted"/>
<gene>
    <name evidence="2" type="ORF">CIHG_09913</name>
</gene>
<dbReference type="VEuPathDB" id="FungiDB:CIHG_09913"/>
<dbReference type="Proteomes" id="UP000054563">
    <property type="component" value="Unassembled WGS sequence"/>
</dbReference>